<dbReference type="InterPro" id="IPR011008">
    <property type="entry name" value="Dimeric_a/b-barrel"/>
</dbReference>
<name>A0A853CAU0_9ACTN</name>
<dbReference type="EMBL" id="JACCFP010000001">
    <property type="protein sequence ID" value="NYJ03538.1"/>
    <property type="molecule type" value="Genomic_DNA"/>
</dbReference>
<evidence type="ECO:0000313" key="3">
    <source>
        <dbReference type="EMBL" id="NYJ03538.1"/>
    </source>
</evidence>
<dbReference type="RefSeq" id="WP_179669829.1">
    <property type="nucleotide sequence ID" value="NZ_JACCFP010000001.1"/>
</dbReference>
<feature type="domain" description="YCII-related" evidence="2">
    <location>
        <begin position="1"/>
        <end position="109"/>
    </location>
</feature>
<comment type="caution">
    <text evidence="3">The sequence shown here is derived from an EMBL/GenBank/DDBJ whole genome shotgun (WGS) entry which is preliminary data.</text>
</comment>
<dbReference type="AlphaFoldDB" id="A0A853CAU0"/>
<dbReference type="Proteomes" id="UP000530424">
    <property type="component" value="Unassembled WGS sequence"/>
</dbReference>
<dbReference type="SUPFAM" id="SSF54909">
    <property type="entry name" value="Dimeric alpha+beta barrel"/>
    <property type="match status" value="1"/>
</dbReference>
<comment type="similarity">
    <text evidence="1">Belongs to the YciI family.</text>
</comment>
<accession>A0A853CAU0</accession>
<sequence length="113" mass="12491">MRYLMLVCGDEDLELTPEERRALDQRAAAWVEEMTARGVRVDGNRLARADTATTVRVRNGEMLVSDGPFAETKEQVGGYDLLECADLDEALEVAGQHPVAEIGTLELRPLHVP</sequence>
<dbReference type="PANTHER" id="PTHR35174:SF3">
    <property type="entry name" value="BLL7171 PROTEIN"/>
    <property type="match status" value="1"/>
</dbReference>
<protein>
    <recommendedName>
        <fullName evidence="2">YCII-related domain-containing protein</fullName>
    </recommendedName>
</protein>
<dbReference type="Gene3D" id="3.30.70.1060">
    <property type="entry name" value="Dimeric alpha+beta barrel"/>
    <property type="match status" value="1"/>
</dbReference>
<reference evidence="3 4" key="1">
    <citation type="submission" date="2020-07" db="EMBL/GenBank/DDBJ databases">
        <title>Sequencing the genomes of 1000 actinobacteria strains.</title>
        <authorList>
            <person name="Klenk H.-P."/>
        </authorList>
    </citation>
    <scope>NUCLEOTIDE SEQUENCE [LARGE SCALE GENOMIC DNA]</scope>
    <source>
        <strain evidence="3 4">DSM 103833</strain>
    </source>
</reference>
<gene>
    <name evidence="3" type="ORF">HNR19_004236</name>
</gene>
<keyword evidence="4" id="KW-1185">Reference proteome</keyword>
<dbReference type="PANTHER" id="PTHR35174">
    <property type="entry name" value="BLL7171 PROTEIN-RELATED"/>
    <property type="match status" value="1"/>
</dbReference>
<evidence type="ECO:0000256" key="1">
    <source>
        <dbReference type="ARBA" id="ARBA00007689"/>
    </source>
</evidence>
<evidence type="ECO:0000313" key="4">
    <source>
        <dbReference type="Proteomes" id="UP000530424"/>
    </source>
</evidence>
<organism evidence="3 4">
    <name type="scientific">Nocardioides thalensis</name>
    <dbReference type="NCBI Taxonomy" id="1914755"/>
    <lineage>
        <taxon>Bacteria</taxon>
        <taxon>Bacillati</taxon>
        <taxon>Actinomycetota</taxon>
        <taxon>Actinomycetes</taxon>
        <taxon>Propionibacteriales</taxon>
        <taxon>Nocardioidaceae</taxon>
        <taxon>Nocardioides</taxon>
    </lineage>
</organism>
<evidence type="ECO:0000259" key="2">
    <source>
        <dbReference type="Pfam" id="PF03795"/>
    </source>
</evidence>
<proteinExistence type="inferred from homology"/>
<dbReference type="InterPro" id="IPR005545">
    <property type="entry name" value="YCII"/>
</dbReference>
<dbReference type="Pfam" id="PF03795">
    <property type="entry name" value="YCII"/>
    <property type="match status" value="1"/>
</dbReference>